<proteinExistence type="predicted"/>
<evidence type="ECO:0000313" key="2">
    <source>
        <dbReference type="Proteomes" id="UP000634136"/>
    </source>
</evidence>
<evidence type="ECO:0000313" key="1">
    <source>
        <dbReference type="EMBL" id="KAF7817568.1"/>
    </source>
</evidence>
<organism evidence="1 2">
    <name type="scientific">Senna tora</name>
    <dbReference type="NCBI Taxonomy" id="362788"/>
    <lineage>
        <taxon>Eukaryota</taxon>
        <taxon>Viridiplantae</taxon>
        <taxon>Streptophyta</taxon>
        <taxon>Embryophyta</taxon>
        <taxon>Tracheophyta</taxon>
        <taxon>Spermatophyta</taxon>
        <taxon>Magnoliopsida</taxon>
        <taxon>eudicotyledons</taxon>
        <taxon>Gunneridae</taxon>
        <taxon>Pentapetalae</taxon>
        <taxon>rosids</taxon>
        <taxon>fabids</taxon>
        <taxon>Fabales</taxon>
        <taxon>Fabaceae</taxon>
        <taxon>Caesalpinioideae</taxon>
        <taxon>Cassia clade</taxon>
        <taxon>Senna</taxon>
    </lineage>
</organism>
<name>A0A834T8C3_9FABA</name>
<dbReference type="PANTHER" id="PTHR31300">
    <property type="entry name" value="LIPASE"/>
    <property type="match status" value="1"/>
</dbReference>
<dbReference type="PANTHER" id="PTHR31300:SF26">
    <property type="entry name" value="DUF620 FAMILY PROTEIN"/>
    <property type="match status" value="1"/>
</dbReference>
<dbReference type="InterPro" id="IPR006873">
    <property type="entry name" value="DUF620"/>
</dbReference>
<reference evidence="1" key="1">
    <citation type="submission" date="2020-09" db="EMBL/GenBank/DDBJ databases">
        <title>Genome-Enabled Discovery of Anthraquinone Biosynthesis in Senna tora.</title>
        <authorList>
            <person name="Kang S.-H."/>
            <person name="Pandey R.P."/>
            <person name="Lee C.-M."/>
            <person name="Sim J.-S."/>
            <person name="Jeong J.-T."/>
            <person name="Choi B.-S."/>
            <person name="Jung M."/>
            <person name="Ginzburg D."/>
            <person name="Zhao K."/>
            <person name="Won S.Y."/>
            <person name="Oh T.-J."/>
            <person name="Yu Y."/>
            <person name="Kim N.-H."/>
            <person name="Lee O.R."/>
            <person name="Lee T.-H."/>
            <person name="Bashyal P."/>
            <person name="Kim T.-S."/>
            <person name="Lee W.-H."/>
            <person name="Kawkins C."/>
            <person name="Kim C.-K."/>
            <person name="Kim J.S."/>
            <person name="Ahn B.O."/>
            <person name="Rhee S.Y."/>
            <person name="Sohng J.K."/>
        </authorList>
    </citation>
    <scope>NUCLEOTIDE SEQUENCE</scope>
    <source>
        <tissue evidence="1">Leaf</tissue>
    </source>
</reference>
<dbReference type="OrthoDB" id="1065010at2759"/>
<keyword evidence="2" id="KW-1185">Reference proteome</keyword>
<dbReference type="Proteomes" id="UP000634136">
    <property type="component" value="Unassembled WGS sequence"/>
</dbReference>
<dbReference type="EMBL" id="JAAIUW010000009">
    <property type="protein sequence ID" value="KAF7817568.1"/>
    <property type="molecule type" value="Genomic_DNA"/>
</dbReference>
<sequence length="371" mass="41413">MRKLCPNFDNEDGLETVLEVPVPEEMFQCMGSSASNRWQSLRSLMNAESDYKSSHLSSTTSNEFIALLKLVGSPLIPVQVQSDQTLLTRPLRDCSIEDSTAKYIVQQYVAATGGLAALNALESMYAVGQVRMLGSEMQLGDDSVHTRGKAELGGFVLWQKNPDLWFLELVVSGFKVSAGCDGKLAWNQSSSHPFNANRGPPRPLRRLFQGLDPRSTANLFLDAVCVGDKTINNEECFMLKVETALHILHAQSSPNTEIIRHTIWGYFSQRTGLLMKFEDNKLVRMMKPPLKGNVSVFWETNIESVIEEYRYVDGINIAHAGTTVATLHRYGGSHNHKRKIEETWQIEEIGFNIPGLSMDCFLPPSDPQEGT</sequence>
<gene>
    <name evidence="1" type="ORF">G2W53_031537</name>
</gene>
<protein>
    <submittedName>
        <fullName evidence="1">DUF620 family protein</fullName>
    </submittedName>
</protein>
<dbReference type="AlphaFoldDB" id="A0A834T8C3"/>
<comment type="caution">
    <text evidence="1">The sequence shown here is derived from an EMBL/GenBank/DDBJ whole genome shotgun (WGS) entry which is preliminary data.</text>
</comment>
<accession>A0A834T8C3</accession>
<dbReference type="Pfam" id="PF04788">
    <property type="entry name" value="DUF620"/>
    <property type="match status" value="1"/>
</dbReference>